<organism evidence="4 5">
    <name type="scientific">Oleoguttula mirabilis</name>
    <dbReference type="NCBI Taxonomy" id="1507867"/>
    <lineage>
        <taxon>Eukaryota</taxon>
        <taxon>Fungi</taxon>
        <taxon>Dikarya</taxon>
        <taxon>Ascomycota</taxon>
        <taxon>Pezizomycotina</taxon>
        <taxon>Dothideomycetes</taxon>
        <taxon>Dothideomycetidae</taxon>
        <taxon>Mycosphaerellales</taxon>
        <taxon>Teratosphaeriaceae</taxon>
        <taxon>Oleoguttula</taxon>
    </lineage>
</organism>
<evidence type="ECO:0000259" key="3">
    <source>
        <dbReference type="Pfam" id="PF08450"/>
    </source>
</evidence>
<keyword evidence="5" id="KW-1185">Reference proteome</keyword>
<dbReference type="Gene3D" id="2.120.10.30">
    <property type="entry name" value="TolB, C-terminal domain"/>
    <property type="match status" value="1"/>
</dbReference>
<name>A0AAV9JD01_9PEZI</name>
<evidence type="ECO:0000256" key="2">
    <source>
        <dbReference type="SAM" id="SignalP"/>
    </source>
</evidence>
<dbReference type="Proteomes" id="UP001324427">
    <property type="component" value="Unassembled WGS sequence"/>
</dbReference>
<proteinExistence type="predicted"/>
<gene>
    <name evidence="4" type="ORF">LTR36_006024</name>
</gene>
<evidence type="ECO:0000313" key="5">
    <source>
        <dbReference type="Proteomes" id="UP001324427"/>
    </source>
</evidence>
<feature type="chain" id="PRO_5043978910" description="SMP-30/Gluconolactonase/LRE-like region domain-containing protein" evidence="2">
    <location>
        <begin position="22"/>
        <end position="266"/>
    </location>
</feature>
<dbReference type="InterPro" id="IPR052988">
    <property type="entry name" value="Oryzine_lactonohydrolase"/>
</dbReference>
<dbReference type="InterPro" id="IPR013658">
    <property type="entry name" value="SGL"/>
</dbReference>
<evidence type="ECO:0000313" key="4">
    <source>
        <dbReference type="EMBL" id="KAK4543026.1"/>
    </source>
</evidence>
<protein>
    <recommendedName>
        <fullName evidence="3">SMP-30/Gluconolactonase/LRE-like region domain-containing protein</fullName>
    </recommendedName>
</protein>
<dbReference type="Pfam" id="PF08450">
    <property type="entry name" value="SGL"/>
    <property type="match status" value="1"/>
</dbReference>
<comment type="caution">
    <text evidence="4">The sequence shown here is derived from an EMBL/GenBank/DDBJ whole genome shotgun (WGS) entry which is preliminary data.</text>
</comment>
<feature type="domain" description="SMP-30/Gluconolactonase/LRE-like region" evidence="3">
    <location>
        <begin position="104"/>
        <end position="232"/>
    </location>
</feature>
<sequence>MVFCALTLAVLIGVAVEHARAYNTTIFQVDNPAFDSLLGPAPQVIELATSEYQLFHEGGVYHAPTHALWVVSDDVPAGDNQTNRYISCITGFNISVTIERIVTNIPNPVGAHRYITGTPYGDVILFVAQGSLADTPPAGVYMLNPYAPYNTSLLLGSYGDYPFNSPDDIAVTSDGIIWFTDPPYGYNREIPKRSAPVLPNQVYAYDPRTSDLRVVADGFGRPNGIAASPNGKPSTSVTRAPASATARSTSRARERSTPMIVVDASW</sequence>
<feature type="region of interest" description="Disordered" evidence="1">
    <location>
        <begin position="223"/>
        <end position="257"/>
    </location>
</feature>
<dbReference type="PANTHER" id="PTHR47064">
    <property type="entry name" value="PUTATIVE (AFU_ORTHOLOGUE AFUA_1G08990)-RELATED"/>
    <property type="match status" value="1"/>
</dbReference>
<feature type="compositionally biased region" description="Low complexity" evidence="1">
    <location>
        <begin position="233"/>
        <end position="249"/>
    </location>
</feature>
<keyword evidence="2" id="KW-0732">Signal</keyword>
<dbReference type="PANTHER" id="PTHR47064:SF2">
    <property type="entry name" value="SMP-30_GLUCONOLACTONASE_LRE-LIKE REGION DOMAIN-CONTAINING PROTEIN-RELATED"/>
    <property type="match status" value="1"/>
</dbReference>
<evidence type="ECO:0000256" key="1">
    <source>
        <dbReference type="SAM" id="MobiDB-lite"/>
    </source>
</evidence>
<reference evidence="4 5" key="1">
    <citation type="submission" date="2021-11" db="EMBL/GenBank/DDBJ databases">
        <title>Black yeast isolated from Biological Soil Crust.</title>
        <authorList>
            <person name="Kurbessoian T."/>
        </authorList>
    </citation>
    <scope>NUCLEOTIDE SEQUENCE [LARGE SCALE GENOMIC DNA]</scope>
    <source>
        <strain evidence="4 5">CCFEE 5522</strain>
    </source>
</reference>
<dbReference type="InterPro" id="IPR011042">
    <property type="entry name" value="6-blade_b-propeller_TolB-like"/>
</dbReference>
<accession>A0AAV9JD01</accession>
<dbReference type="AlphaFoldDB" id="A0AAV9JD01"/>
<dbReference type="EMBL" id="JAVFHQ010000036">
    <property type="protein sequence ID" value="KAK4543026.1"/>
    <property type="molecule type" value="Genomic_DNA"/>
</dbReference>
<feature type="signal peptide" evidence="2">
    <location>
        <begin position="1"/>
        <end position="21"/>
    </location>
</feature>
<dbReference type="SUPFAM" id="SSF63829">
    <property type="entry name" value="Calcium-dependent phosphotriesterase"/>
    <property type="match status" value="1"/>
</dbReference>